<evidence type="ECO:0000313" key="1">
    <source>
        <dbReference type="EMBL" id="KAJ1146034.1"/>
    </source>
</evidence>
<name>A0AAV7R1L0_PLEWA</name>
<comment type="caution">
    <text evidence="1">The sequence shown here is derived from an EMBL/GenBank/DDBJ whole genome shotgun (WGS) entry which is preliminary data.</text>
</comment>
<evidence type="ECO:0000313" key="2">
    <source>
        <dbReference type="Proteomes" id="UP001066276"/>
    </source>
</evidence>
<dbReference type="Proteomes" id="UP001066276">
    <property type="component" value="Chromosome 6"/>
</dbReference>
<keyword evidence="2" id="KW-1185">Reference proteome</keyword>
<organism evidence="1 2">
    <name type="scientific">Pleurodeles waltl</name>
    <name type="common">Iberian ribbed newt</name>
    <dbReference type="NCBI Taxonomy" id="8319"/>
    <lineage>
        <taxon>Eukaryota</taxon>
        <taxon>Metazoa</taxon>
        <taxon>Chordata</taxon>
        <taxon>Craniata</taxon>
        <taxon>Vertebrata</taxon>
        <taxon>Euteleostomi</taxon>
        <taxon>Amphibia</taxon>
        <taxon>Batrachia</taxon>
        <taxon>Caudata</taxon>
        <taxon>Salamandroidea</taxon>
        <taxon>Salamandridae</taxon>
        <taxon>Pleurodelinae</taxon>
        <taxon>Pleurodeles</taxon>
    </lineage>
</organism>
<accession>A0AAV7R1L0</accession>
<reference evidence="1" key="1">
    <citation type="journal article" date="2022" name="bioRxiv">
        <title>Sequencing and chromosome-scale assembly of the giantPleurodeles waltlgenome.</title>
        <authorList>
            <person name="Brown T."/>
            <person name="Elewa A."/>
            <person name="Iarovenko S."/>
            <person name="Subramanian E."/>
            <person name="Araus A.J."/>
            <person name="Petzold A."/>
            <person name="Susuki M."/>
            <person name="Suzuki K.-i.T."/>
            <person name="Hayashi T."/>
            <person name="Toyoda A."/>
            <person name="Oliveira C."/>
            <person name="Osipova E."/>
            <person name="Leigh N.D."/>
            <person name="Simon A."/>
            <person name="Yun M.H."/>
        </authorList>
    </citation>
    <scope>NUCLEOTIDE SEQUENCE</scope>
    <source>
        <strain evidence="1">20211129_DDA</strain>
        <tissue evidence="1">Liver</tissue>
    </source>
</reference>
<proteinExistence type="predicted"/>
<dbReference type="AlphaFoldDB" id="A0AAV7R1L0"/>
<dbReference type="EMBL" id="JANPWB010000010">
    <property type="protein sequence ID" value="KAJ1146034.1"/>
    <property type="molecule type" value="Genomic_DNA"/>
</dbReference>
<gene>
    <name evidence="1" type="ORF">NDU88_012316</name>
</gene>
<protein>
    <submittedName>
        <fullName evidence="1">Uncharacterized protein</fullName>
    </submittedName>
</protein>
<sequence length="117" mass="12688">MNPSVAHADQSAIALLSVWQVSHVHKSSRGPQTDINSNRALQICCGPETAFTNQAFTTQLPLSGMLLSHMRIVPEIAAMSRHLEAMDSKITDLSTDFKSIQADISGFQDKVTGLDHA</sequence>